<evidence type="ECO:0000259" key="8">
    <source>
        <dbReference type="PROSITE" id="PS51379"/>
    </source>
</evidence>
<keyword evidence="4" id="KW-0479">Metal-binding</keyword>
<dbReference type="GO" id="GO:0020037">
    <property type="term" value="F:heme binding"/>
    <property type="evidence" value="ECO:0007669"/>
    <property type="project" value="InterPro"/>
</dbReference>
<dbReference type="SUPFAM" id="SSF56014">
    <property type="entry name" value="Nitrite and sulphite reductase 4Fe-4S domain-like"/>
    <property type="match status" value="1"/>
</dbReference>
<organism evidence="9 10">
    <name type="scientific">Aerophobetes bacterium</name>
    <dbReference type="NCBI Taxonomy" id="2030807"/>
    <lineage>
        <taxon>Bacteria</taxon>
        <taxon>Candidatus Aerophobota</taxon>
    </lineage>
</organism>
<dbReference type="GO" id="GO:0000103">
    <property type="term" value="P:sulfate assimilation"/>
    <property type="evidence" value="ECO:0007669"/>
    <property type="project" value="TreeGrafter"/>
</dbReference>
<dbReference type="InterPro" id="IPR017900">
    <property type="entry name" value="4Fe4S_Fe_S_CS"/>
</dbReference>
<dbReference type="InterPro" id="IPR006067">
    <property type="entry name" value="NO2/SO3_Rdtase_4Fe4S_dom"/>
</dbReference>
<dbReference type="GO" id="GO:0050311">
    <property type="term" value="F:sulfite reductase (ferredoxin) activity"/>
    <property type="evidence" value="ECO:0007669"/>
    <property type="project" value="TreeGrafter"/>
</dbReference>
<keyword evidence="6" id="KW-0408">Iron</keyword>
<dbReference type="InterPro" id="IPR036136">
    <property type="entry name" value="Nit/Sulf_reduc_fer-like_dom_sf"/>
</dbReference>
<evidence type="ECO:0000256" key="5">
    <source>
        <dbReference type="ARBA" id="ARBA00023002"/>
    </source>
</evidence>
<dbReference type="InterPro" id="IPR017896">
    <property type="entry name" value="4Fe4S_Fe-S-bd"/>
</dbReference>
<dbReference type="InterPro" id="IPR005117">
    <property type="entry name" value="NiRdtase/SiRdtase_haem-b_fer"/>
</dbReference>
<dbReference type="PANTHER" id="PTHR11493">
    <property type="entry name" value="SULFITE REDUCTASE [NADPH] SUBUNIT BETA-RELATED"/>
    <property type="match status" value="1"/>
</dbReference>
<dbReference type="SUPFAM" id="SSF55124">
    <property type="entry name" value="Nitrite/Sulfite reductase N-terminal domain-like"/>
    <property type="match status" value="1"/>
</dbReference>
<comment type="caution">
    <text evidence="9">The sequence shown here is derived from an EMBL/GenBank/DDBJ whole genome shotgun (WGS) entry which is preliminary data.</text>
</comment>
<gene>
    <name evidence="9" type="ORF">E3J84_04870</name>
</gene>
<reference evidence="9 10" key="1">
    <citation type="submission" date="2019-03" db="EMBL/GenBank/DDBJ databases">
        <title>Metabolic potential of uncultured bacteria and archaea associated with petroleum seepage in deep-sea sediments.</title>
        <authorList>
            <person name="Dong X."/>
            <person name="Hubert C."/>
        </authorList>
    </citation>
    <scope>NUCLEOTIDE SEQUENCE [LARGE SCALE GENOMIC DNA]</scope>
    <source>
        <strain evidence="9">E44_bin7</strain>
    </source>
</reference>
<dbReference type="InterPro" id="IPR045169">
    <property type="entry name" value="NO2/SO3_Rdtase_4Fe4S_prot"/>
</dbReference>
<dbReference type="PROSITE" id="PS51379">
    <property type="entry name" value="4FE4S_FER_2"/>
    <property type="match status" value="2"/>
</dbReference>
<dbReference type="EMBL" id="SOKJ01000275">
    <property type="protein sequence ID" value="TET09649.1"/>
    <property type="molecule type" value="Genomic_DNA"/>
</dbReference>
<dbReference type="GO" id="GO:0051539">
    <property type="term" value="F:4 iron, 4 sulfur cluster binding"/>
    <property type="evidence" value="ECO:0007669"/>
    <property type="project" value="UniProtKB-KW"/>
</dbReference>
<dbReference type="PANTHER" id="PTHR11493:SF54">
    <property type="entry name" value="ANAEROBIC SULFITE REDUCTASE SUBUNIT C"/>
    <property type="match status" value="1"/>
</dbReference>
<dbReference type="InterPro" id="IPR006066">
    <property type="entry name" value="NO2/SO3_Rdtase_FeS/sirohaem_BS"/>
</dbReference>
<comment type="similarity">
    <text evidence="1">Belongs to the nitrite and sulfite reductase 4Fe-4S domain family.</text>
</comment>
<dbReference type="SUPFAM" id="SSF54862">
    <property type="entry name" value="4Fe-4S ferredoxins"/>
    <property type="match status" value="1"/>
</dbReference>
<evidence type="ECO:0000256" key="6">
    <source>
        <dbReference type="ARBA" id="ARBA00023004"/>
    </source>
</evidence>
<dbReference type="GO" id="GO:0046872">
    <property type="term" value="F:metal ion binding"/>
    <property type="evidence" value="ECO:0007669"/>
    <property type="project" value="UniProtKB-KW"/>
</dbReference>
<feature type="domain" description="4Fe-4S ferredoxin-type" evidence="8">
    <location>
        <begin position="143"/>
        <end position="171"/>
    </location>
</feature>
<evidence type="ECO:0000256" key="4">
    <source>
        <dbReference type="ARBA" id="ARBA00022723"/>
    </source>
</evidence>
<keyword evidence="7" id="KW-0411">Iron-sulfur</keyword>
<keyword evidence="2" id="KW-0004">4Fe-4S</keyword>
<dbReference type="GO" id="GO:0016002">
    <property type="term" value="F:sulfite reductase activity"/>
    <property type="evidence" value="ECO:0007669"/>
    <property type="project" value="TreeGrafter"/>
</dbReference>
<proteinExistence type="inferred from homology"/>
<protein>
    <submittedName>
        <fullName evidence="9">4Fe-4S dicluster domain-containing protein</fullName>
    </submittedName>
</protein>
<dbReference type="Pfam" id="PF00037">
    <property type="entry name" value="Fer4"/>
    <property type="match status" value="2"/>
</dbReference>
<dbReference type="Gene3D" id="3.30.70.3340">
    <property type="match status" value="1"/>
</dbReference>
<keyword evidence="5" id="KW-0560">Oxidoreductase</keyword>
<dbReference type="Pfam" id="PF03460">
    <property type="entry name" value="NIR_SIR_ferr"/>
    <property type="match status" value="1"/>
</dbReference>
<dbReference type="InterPro" id="IPR045854">
    <property type="entry name" value="NO2/SO3_Rdtase_4Fe4S_sf"/>
</dbReference>
<evidence type="ECO:0000313" key="9">
    <source>
        <dbReference type="EMBL" id="TET09649.1"/>
    </source>
</evidence>
<evidence type="ECO:0000313" key="10">
    <source>
        <dbReference type="Proteomes" id="UP000316360"/>
    </source>
</evidence>
<sequence length="270" mass="30192">MKQKEKDLFSVRLRVVGGYIRSHQLPKLAEIANKYGRGHIHLTTRQGIEIPYVHIKDFRNLKKELVEVGLEVGACGPRVRTITACQGGSCSHGLIDSQKIAKEIDKRLFGKSGLPHKLKIGVTGCPNACIKPQENDIGIMGIMSKICKQDLCNLCGLCAEVCPVKAIKIKKGKLEFDENKCIGCGDCVFSCPTGAWEKVTEGCRLFLGGKMGKFPKLGIKAIDSIWSRDEVLRIVEQVFEFYKREGRKGERLRDTLERLGLEYFIGKYCD</sequence>
<dbReference type="Proteomes" id="UP000316360">
    <property type="component" value="Unassembled WGS sequence"/>
</dbReference>
<accession>A0A523RVI7</accession>
<evidence type="ECO:0000256" key="2">
    <source>
        <dbReference type="ARBA" id="ARBA00022485"/>
    </source>
</evidence>
<evidence type="ECO:0000256" key="1">
    <source>
        <dbReference type="ARBA" id="ARBA00010429"/>
    </source>
</evidence>
<feature type="domain" description="4Fe-4S ferredoxin-type" evidence="8">
    <location>
        <begin position="172"/>
        <end position="201"/>
    </location>
</feature>
<name>A0A523RVI7_UNCAE</name>
<dbReference type="Gene3D" id="3.30.413.10">
    <property type="entry name" value="Sulfite Reductase Hemoprotein, domain 1"/>
    <property type="match status" value="1"/>
</dbReference>
<dbReference type="PROSITE" id="PS00365">
    <property type="entry name" value="NIR_SIR"/>
    <property type="match status" value="1"/>
</dbReference>
<dbReference type="PROSITE" id="PS00198">
    <property type="entry name" value="4FE4S_FER_1"/>
    <property type="match status" value="1"/>
</dbReference>
<keyword evidence="3" id="KW-0349">Heme</keyword>
<dbReference type="GO" id="GO:0009337">
    <property type="term" value="C:sulfite reductase complex (NADPH)"/>
    <property type="evidence" value="ECO:0007669"/>
    <property type="project" value="TreeGrafter"/>
</dbReference>
<dbReference type="AlphaFoldDB" id="A0A523RVI7"/>
<dbReference type="Gene3D" id="3.30.70.20">
    <property type="match status" value="1"/>
</dbReference>
<dbReference type="Pfam" id="PF01077">
    <property type="entry name" value="NIR_SIR"/>
    <property type="match status" value="1"/>
</dbReference>
<evidence type="ECO:0000256" key="3">
    <source>
        <dbReference type="ARBA" id="ARBA00022617"/>
    </source>
</evidence>
<evidence type="ECO:0000256" key="7">
    <source>
        <dbReference type="ARBA" id="ARBA00023014"/>
    </source>
</evidence>